<dbReference type="EC" id="2.7.7.7" evidence="7"/>
<dbReference type="InterPro" id="IPR006141">
    <property type="entry name" value="Intein_N"/>
</dbReference>
<name>A0ABR7ZSS0_9CYAN</name>
<evidence type="ECO:0000256" key="3">
    <source>
        <dbReference type="ARBA" id="ARBA00022705"/>
    </source>
</evidence>
<dbReference type="SMART" id="SM00306">
    <property type="entry name" value="HintN"/>
    <property type="match status" value="2"/>
</dbReference>
<feature type="domain" description="Polymerase/histidinol phosphatase N-terminal" evidence="6">
    <location>
        <begin position="5"/>
        <end position="72"/>
    </location>
</feature>
<dbReference type="InterPro" id="IPR016195">
    <property type="entry name" value="Pol/histidinol_Pase-like"/>
</dbReference>
<dbReference type="GO" id="GO:0003887">
    <property type="term" value="F:DNA-directed DNA polymerase activity"/>
    <property type="evidence" value="ECO:0007669"/>
    <property type="project" value="UniProtKB-EC"/>
</dbReference>
<keyword evidence="3" id="KW-0235">DNA replication</keyword>
<dbReference type="SMART" id="SM00481">
    <property type="entry name" value="POLIIIAc"/>
    <property type="match status" value="1"/>
</dbReference>
<dbReference type="EMBL" id="JACJQB010000001">
    <property type="protein sequence ID" value="MBD2186824.1"/>
    <property type="molecule type" value="Genomic_DNA"/>
</dbReference>
<reference evidence="7 8" key="1">
    <citation type="journal article" date="2020" name="ISME J.">
        <title>Comparative genomics reveals insights into cyanobacterial evolution and habitat adaptation.</title>
        <authorList>
            <person name="Chen M.Y."/>
            <person name="Teng W.K."/>
            <person name="Zhao L."/>
            <person name="Hu C.X."/>
            <person name="Zhou Y.K."/>
            <person name="Han B.P."/>
            <person name="Song L.R."/>
            <person name="Shu W.S."/>
        </authorList>
    </citation>
    <scope>NUCLEOTIDE SEQUENCE [LARGE SCALE GENOMIC DNA]</scope>
    <source>
        <strain evidence="7 8">FACHB-723</strain>
    </source>
</reference>
<evidence type="ECO:0000313" key="7">
    <source>
        <dbReference type="EMBL" id="MBD2186824.1"/>
    </source>
</evidence>
<evidence type="ECO:0000313" key="8">
    <source>
        <dbReference type="Proteomes" id="UP000642094"/>
    </source>
</evidence>
<comment type="caution">
    <text evidence="7">The sequence shown here is derived from an EMBL/GenBank/DDBJ whole genome shotgun (WGS) entry which is preliminary data.</text>
</comment>
<keyword evidence="1 7" id="KW-0808">Transferase</keyword>
<dbReference type="PANTHER" id="PTHR32294">
    <property type="entry name" value="DNA POLYMERASE III SUBUNIT ALPHA"/>
    <property type="match status" value="1"/>
</dbReference>
<proteinExistence type="predicted"/>
<dbReference type="PANTHER" id="PTHR32294:SF0">
    <property type="entry name" value="DNA POLYMERASE III SUBUNIT ALPHA"/>
    <property type="match status" value="1"/>
</dbReference>
<dbReference type="RefSeq" id="WP_190401689.1">
    <property type="nucleotide sequence ID" value="NZ_JACJQB010000001.1"/>
</dbReference>
<dbReference type="NCBIfam" id="TIGR00594">
    <property type="entry name" value="polc"/>
    <property type="match status" value="1"/>
</dbReference>
<dbReference type="InterPro" id="IPR041931">
    <property type="entry name" value="DNA_pol3_alpha_thumb_dom"/>
</dbReference>
<dbReference type="SUPFAM" id="SSF89550">
    <property type="entry name" value="PHP domain-like"/>
    <property type="match status" value="1"/>
</dbReference>
<dbReference type="InterPro" id="IPR003587">
    <property type="entry name" value="Hint_dom_N"/>
</dbReference>
<dbReference type="PROSITE" id="PS50817">
    <property type="entry name" value="INTEIN_N_TER"/>
    <property type="match status" value="2"/>
</dbReference>
<dbReference type="Proteomes" id="UP000642094">
    <property type="component" value="Unassembled WGS sequence"/>
</dbReference>
<organism evidence="7 8">
    <name type="scientific">Pseudanabaena mucicola FACHB-723</name>
    <dbReference type="NCBI Taxonomy" id="2692860"/>
    <lineage>
        <taxon>Bacteria</taxon>
        <taxon>Bacillati</taxon>
        <taxon>Cyanobacteriota</taxon>
        <taxon>Cyanophyceae</taxon>
        <taxon>Pseudanabaenales</taxon>
        <taxon>Pseudanabaenaceae</taxon>
        <taxon>Pseudanabaena</taxon>
    </lineage>
</organism>
<dbReference type="Pfam" id="PF07733">
    <property type="entry name" value="DNA_pol3_alpha"/>
    <property type="match status" value="1"/>
</dbReference>
<sequence>MTGFVGLHVHTEYSLLDGASQIPDMVSRAVELGMPAIALTDHGVMYGAIELIKTCKSKGIKPIIGNEMYVLNGDITKQEKKKKYHQCVLAKDTQGYRNLVKLTSISHLQGFQGKGIFARPCISKDYLLQYKEGLMLTSGCLAGEVPQAILKGDPDLAREVVAWYKEHFGDDYYLEIQDHGYPEDRIVNVEICKIAREFDIKVIATNDSHFTSCLDVEAHDALLCIQTGKLISDEKRLRYSGMEYLKSYDEMKQLFRDHLEDDVIEEALANTLHAAAKVKAYDLMRDPRAADYPIPEGHTADTYFEEVTWQGLLQRFNVTTHAEIPDNYQERLRFELGIIMQMGFSTYFLVVWDYIKYARDKHIPVGPGRGSAAGSLVAYSLGITNIDPIHHGLLFERFLNPERKSMPDIDTDFCIDHRSELIDYVTQRYGQERVAQIVTFNRLTSKAVLKDVGRVLDVAYSEADKMAKMIPVSRGKPAKLKTMISEESPAPEFRDRYKQDEKVFEWLDMAMRIEGVNKSSGVHAAGVVISPFPLDEVVPLQRSNEGQVVTQYTMEDLESLGLLKMDFLGLRNLTTIEHTSKLIRENQEPNFHIDAIAPDMATDANQKTYKLLEKGDLEGIFQLESSGMKQIVKDLKPSNIEDISSILALYRPGPLDAGLIPKFINRKHGREAIEYQHHTLEPILNNTYGVLCLAKGTLIAKPNGTSTAIENIRKEDVILSSDGKRIWSAKVAKQWQSGIKSIVKITLSTDTEIYCTPEHRFLTPQGDQFAYELKPLIETENTITYGSILFQLDVNSLNEVIPVFVVSVEDWGVSECFDIEMQDQSSPYFLANGVVTHNCYQEQIMKMAQDLAGYSLGAADLLRRAMGKKKPEEMEKQRSIFLDGCAKNGIRSEISNDLFDQMVIFAEYCLSYDTLVRTVEYGVMPIGKIVEHQIECQVYSVDENGFVYTQPVAQWHDRGNQEVFEYELENGDRIKATKDHKFMTTDGEMLAIDEIFEKGLDLLCYNNDQDSI</sequence>
<evidence type="ECO:0000256" key="2">
    <source>
        <dbReference type="ARBA" id="ARBA00022695"/>
    </source>
</evidence>
<dbReference type="InterPro" id="IPR036844">
    <property type="entry name" value="Hint_dom_sf"/>
</dbReference>
<gene>
    <name evidence="7" type="primary">dnaE</name>
    <name evidence="7" type="ORF">H6F41_01540</name>
</gene>
<dbReference type="SUPFAM" id="SSF51294">
    <property type="entry name" value="Hedgehog/intein (Hint) domain"/>
    <property type="match status" value="2"/>
</dbReference>
<evidence type="ECO:0000256" key="4">
    <source>
        <dbReference type="ARBA" id="ARBA00022932"/>
    </source>
</evidence>
<evidence type="ECO:0000256" key="1">
    <source>
        <dbReference type="ARBA" id="ARBA00022679"/>
    </source>
</evidence>
<feature type="domain" description="Hint" evidence="5">
    <location>
        <begin position="907"/>
        <end position="1006"/>
    </location>
</feature>
<dbReference type="PROSITE" id="PS50818">
    <property type="entry name" value="INTEIN_C_TER"/>
    <property type="match status" value="1"/>
</dbReference>
<accession>A0ABR7ZSS0</accession>
<dbReference type="Gene3D" id="1.10.10.1600">
    <property type="entry name" value="Bacterial DNA polymerase III alpha subunit, thumb domain"/>
    <property type="match status" value="1"/>
</dbReference>
<evidence type="ECO:0000259" key="6">
    <source>
        <dbReference type="SMART" id="SM00481"/>
    </source>
</evidence>
<dbReference type="CDD" id="cd12113">
    <property type="entry name" value="PHP_PolIIIA_DnaE3"/>
    <property type="match status" value="1"/>
</dbReference>
<dbReference type="InterPro" id="IPR030934">
    <property type="entry name" value="Intein_C"/>
</dbReference>
<keyword evidence="8" id="KW-1185">Reference proteome</keyword>
<feature type="domain" description="Hint" evidence="5">
    <location>
        <begin position="690"/>
        <end position="783"/>
    </location>
</feature>
<dbReference type="Gene3D" id="2.170.16.10">
    <property type="entry name" value="Hedgehog/Intein (Hint) domain"/>
    <property type="match status" value="2"/>
</dbReference>
<dbReference type="InterPro" id="IPR004805">
    <property type="entry name" value="DnaE2/DnaE/PolC"/>
</dbReference>
<dbReference type="InterPro" id="IPR003141">
    <property type="entry name" value="Pol/His_phosphatase_N"/>
</dbReference>
<dbReference type="Pfam" id="PF02811">
    <property type="entry name" value="PHP"/>
    <property type="match status" value="1"/>
</dbReference>
<dbReference type="CDD" id="cd00081">
    <property type="entry name" value="Hint"/>
    <property type="match status" value="2"/>
</dbReference>
<protein>
    <submittedName>
        <fullName evidence="7">DNA polymerase III subunit alpha</fullName>
        <ecNumber evidence="7">2.7.7.7</ecNumber>
    </submittedName>
</protein>
<keyword evidence="2 7" id="KW-0548">Nucleotidyltransferase</keyword>
<dbReference type="Gene3D" id="3.20.20.140">
    <property type="entry name" value="Metal-dependent hydrolases"/>
    <property type="match status" value="1"/>
</dbReference>
<dbReference type="InterPro" id="IPR011708">
    <property type="entry name" value="DNA_pol3_alpha_NTPase_dom"/>
</dbReference>
<evidence type="ECO:0000259" key="5">
    <source>
        <dbReference type="SMART" id="SM00306"/>
    </source>
</evidence>
<dbReference type="NCBIfam" id="TIGR01445">
    <property type="entry name" value="intein_Nterm"/>
    <property type="match status" value="2"/>
</dbReference>
<dbReference type="InterPro" id="IPR004013">
    <property type="entry name" value="PHP_dom"/>
</dbReference>
<keyword evidence="4" id="KW-0239">DNA-directed DNA polymerase</keyword>
<dbReference type="InterPro" id="IPR040982">
    <property type="entry name" value="DNA_pol3_finger"/>
</dbReference>
<dbReference type="Pfam" id="PF17657">
    <property type="entry name" value="DNA_pol3_finger"/>
    <property type="match status" value="2"/>
</dbReference>